<reference evidence="1" key="1">
    <citation type="submission" date="2014-11" db="EMBL/GenBank/DDBJ databases">
        <authorList>
            <person name="Amaro Gonzalez C."/>
        </authorList>
    </citation>
    <scope>NUCLEOTIDE SEQUENCE</scope>
</reference>
<organism evidence="1">
    <name type="scientific">Anguilla anguilla</name>
    <name type="common">European freshwater eel</name>
    <name type="synonym">Muraena anguilla</name>
    <dbReference type="NCBI Taxonomy" id="7936"/>
    <lineage>
        <taxon>Eukaryota</taxon>
        <taxon>Metazoa</taxon>
        <taxon>Chordata</taxon>
        <taxon>Craniata</taxon>
        <taxon>Vertebrata</taxon>
        <taxon>Euteleostomi</taxon>
        <taxon>Actinopterygii</taxon>
        <taxon>Neopterygii</taxon>
        <taxon>Teleostei</taxon>
        <taxon>Anguilliformes</taxon>
        <taxon>Anguillidae</taxon>
        <taxon>Anguilla</taxon>
    </lineage>
</organism>
<accession>A0A0E9WPV8</accession>
<dbReference type="EMBL" id="GBXM01016123">
    <property type="protein sequence ID" value="JAH92454.1"/>
    <property type="molecule type" value="Transcribed_RNA"/>
</dbReference>
<name>A0A0E9WPV8_ANGAN</name>
<reference evidence="1" key="2">
    <citation type="journal article" date="2015" name="Fish Shellfish Immunol.">
        <title>Early steps in the European eel (Anguilla anguilla)-Vibrio vulnificus interaction in the gills: Role of the RtxA13 toxin.</title>
        <authorList>
            <person name="Callol A."/>
            <person name="Pajuelo D."/>
            <person name="Ebbesson L."/>
            <person name="Teles M."/>
            <person name="MacKenzie S."/>
            <person name="Amaro C."/>
        </authorList>
    </citation>
    <scope>NUCLEOTIDE SEQUENCE</scope>
</reference>
<evidence type="ECO:0000313" key="1">
    <source>
        <dbReference type="EMBL" id="JAH92454.1"/>
    </source>
</evidence>
<protein>
    <submittedName>
        <fullName evidence="1">Uncharacterized protein</fullName>
    </submittedName>
</protein>
<proteinExistence type="predicted"/>
<dbReference type="AlphaFoldDB" id="A0A0E9WPV8"/>
<sequence length="33" mass="3609">MRDCGSAGGELVISDIVPFLIYSEPKCDRVSHN</sequence>